<gene>
    <name evidence="1" type="ORF">E4J94_01805</name>
</gene>
<dbReference type="Proteomes" id="UP000297998">
    <property type="component" value="Unassembled WGS sequence"/>
</dbReference>
<dbReference type="EMBL" id="SRPE01000001">
    <property type="protein sequence ID" value="TGN30329.1"/>
    <property type="molecule type" value="Genomic_DNA"/>
</dbReference>
<dbReference type="RefSeq" id="WP_135834188.1">
    <property type="nucleotide sequence ID" value="NZ_SRPE01000001.1"/>
</dbReference>
<comment type="caution">
    <text evidence="1">The sequence shown here is derived from an EMBL/GenBank/DDBJ whole genome shotgun (WGS) entry which is preliminary data.</text>
</comment>
<sequence>MEEVKHDTPKDNILFEYNLCYKETSFVKIKNDSIIYLIKESEDLVNQKFIIQKNTLLSLNKKDTLFTFDKKTNHLFYEISGCQNNFKKIDINKEITFDSVQFTINGYSPIQYYITYDKSNLSVIDSTNFPKQNKKISFYKLKLTNEEKNELNFTFYELFQSKLKSYEIHVDDSPNISIQYFRNGKSLKKLHSKENVDYESLKEFYPIIINIIHSKIN</sequence>
<name>A0A4Z1BE94_9FLAO</name>
<evidence type="ECO:0000313" key="2">
    <source>
        <dbReference type="Proteomes" id="UP000297998"/>
    </source>
</evidence>
<evidence type="ECO:0000313" key="1">
    <source>
        <dbReference type="EMBL" id="TGN30329.1"/>
    </source>
</evidence>
<proteinExistence type="predicted"/>
<reference evidence="1 2" key="1">
    <citation type="submission" date="2019-03" db="EMBL/GenBank/DDBJ databases">
        <title>Empedobacter tilapiae sp. nov., isolated from an intestine of Nile tilapia Oreochromis niloticus.</title>
        <authorList>
            <person name="Kim Y.-O."/>
            <person name="Yoon J.-H."/>
        </authorList>
    </citation>
    <scope>NUCLEOTIDE SEQUENCE [LARGE SCALE GENOMIC DNA]</scope>
    <source>
        <strain evidence="1 2">MRS2</strain>
    </source>
</reference>
<protein>
    <submittedName>
        <fullName evidence="1">Uncharacterized protein</fullName>
    </submittedName>
</protein>
<organism evidence="1 2">
    <name type="scientific">Empedobacter tilapiae</name>
    <dbReference type="NCBI Taxonomy" id="2491114"/>
    <lineage>
        <taxon>Bacteria</taxon>
        <taxon>Pseudomonadati</taxon>
        <taxon>Bacteroidota</taxon>
        <taxon>Flavobacteriia</taxon>
        <taxon>Flavobacteriales</taxon>
        <taxon>Weeksellaceae</taxon>
        <taxon>Empedobacter</taxon>
    </lineage>
</organism>
<keyword evidence="2" id="KW-1185">Reference proteome</keyword>
<accession>A0A4Z1BE94</accession>
<dbReference type="AlphaFoldDB" id="A0A4Z1BE94"/>